<proteinExistence type="predicted"/>
<organism evidence="1 2">
    <name type="scientific">Ajellomyces capsulatus (strain H88)</name>
    <name type="common">Darling's disease fungus</name>
    <name type="synonym">Histoplasma capsulatum</name>
    <dbReference type="NCBI Taxonomy" id="544711"/>
    <lineage>
        <taxon>Eukaryota</taxon>
        <taxon>Fungi</taxon>
        <taxon>Dikarya</taxon>
        <taxon>Ascomycota</taxon>
        <taxon>Pezizomycotina</taxon>
        <taxon>Eurotiomycetes</taxon>
        <taxon>Eurotiomycetidae</taxon>
        <taxon>Onygenales</taxon>
        <taxon>Ajellomycetaceae</taxon>
        <taxon>Histoplasma</taxon>
    </lineage>
</organism>
<sequence length="148" mass="17573">MGCMVEQGERRRELTMVAKTVSTVVSMFPVSLRRWWMLSTRHAKVTRSWPRHWRGGEHGIRGIRGGMEDVNESEVTRTGNGNAEFESFGGRREGWSWEDSWIRDQPWPRRLRPVGHLTALGTMRSYQHRYRNYNIHTTWPFRHEMDTT</sequence>
<dbReference type="EMBL" id="CP069104">
    <property type="protein sequence ID" value="QSS54372.1"/>
    <property type="molecule type" value="Genomic_DNA"/>
</dbReference>
<dbReference type="AlphaFoldDB" id="A0A8A1LQS8"/>
<accession>A0A8A1LQS8</accession>
<gene>
    <name evidence="1" type="ORF">I7I53_01894</name>
</gene>
<evidence type="ECO:0000313" key="1">
    <source>
        <dbReference type="EMBL" id="QSS54372.1"/>
    </source>
</evidence>
<evidence type="ECO:0000313" key="2">
    <source>
        <dbReference type="Proteomes" id="UP000663419"/>
    </source>
</evidence>
<dbReference type="Proteomes" id="UP000663419">
    <property type="component" value="Chromosome 3"/>
</dbReference>
<reference evidence="1" key="1">
    <citation type="submission" date="2021-01" db="EMBL/GenBank/DDBJ databases">
        <title>Chromosome-level genome assembly of a human fungal pathogen reveals clustering of transcriptionally co-regulated genes.</title>
        <authorList>
            <person name="Voorhies M."/>
            <person name="Cohen S."/>
            <person name="Shea T.P."/>
            <person name="Petrus S."/>
            <person name="Munoz J.F."/>
            <person name="Poplawski S."/>
            <person name="Goldman W.E."/>
            <person name="Michael T."/>
            <person name="Cuomo C.A."/>
            <person name="Sil A."/>
            <person name="Beyhan S."/>
        </authorList>
    </citation>
    <scope>NUCLEOTIDE SEQUENCE</scope>
    <source>
        <strain evidence="1">H88</strain>
    </source>
</reference>
<dbReference type="VEuPathDB" id="FungiDB:I7I53_01894"/>
<name>A0A8A1LQS8_AJEC8</name>
<protein>
    <submittedName>
        <fullName evidence="1">Uncharacterized protein</fullName>
    </submittedName>
</protein>